<name>A0A2J8A675_9CHLO</name>
<feature type="compositionally biased region" description="Gly residues" evidence="1">
    <location>
        <begin position="28"/>
        <end position="44"/>
    </location>
</feature>
<accession>A0A2J8A675</accession>
<dbReference type="Proteomes" id="UP000236333">
    <property type="component" value="Unassembled WGS sequence"/>
</dbReference>
<protein>
    <submittedName>
        <fullName evidence="2">Uncharacterized protein</fullName>
    </submittedName>
</protein>
<evidence type="ECO:0000256" key="1">
    <source>
        <dbReference type="SAM" id="MobiDB-lite"/>
    </source>
</evidence>
<proteinExistence type="predicted"/>
<organism evidence="2 3">
    <name type="scientific">Tetrabaena socialis</name>
    <dbReference type="NCBI Taxonomy" id="47790"/>
    <lineage>
        <taxon>Eukaryota</taxon>
        <taxon>Viridiplantae</taxon>
        <taxon>Chlorophyta</taxon>
        <taxon>core chlorophytes</taxon>
        <taxon>Chlorophyceae</taxon>
        <taxon>CS clade</taxon>
        <taxon>Chlamydomonadales</taxon>
        <taxon>Tetrabaenaceae</taxon>
        <taxon>Tetrabaena</taxon>
    </lineage>
</organism>
<reference evidence="2 3" key="1">
    <citation type="journal article" date="2017" name="Mol. Biol. Evol.">
        <title>The 4-celled Tetrabaena socialis nuclear genome reveals the essential components for genetic control of cell number at the origin of multicellularity in the volvocine lineage.</title>
        <authorList>
            <person name="Featherston J."/>
            <person name="Arakaki Y."/>
            <person name="Hanschen E.R."/>
            <person name="Ferris P.J."/>
            <person name="Michod R.E."/>
            <person name="Olson B.J.S.C."/>
            <person name="Nozaki H."/>
            <person name="Durand P.M."/>
        </authorList>
    </citation>
    <scope>NUCLEOTIDE SEQUENCE [LARGE SCALE GENOMIC DNA]</scope>
    <source>
        <strain evidence="2 3">NIES-571</strain>
    </source>
</reference>
<feature type="region of interest" description="Disordered" evidence="1">
    <location>
        <begin position="16"/>
        <end position="44"/>
    </location>
</feature>
<evidence type="ECO:0000313" key="3">
    <source>
        <dbReference type="Proteomes" id="UP000236333"/>
    </source>
</evidence>
<dbReference type="EMBL" id="PGGS01000149">
    <property type="protein sequence ID" value="PNH08029.1"/>
    <property type="molecule type" value="Genomic_DNA"/>
</dbReference>
<feature type="region of interest" description="Disordered" evidence="1">
    <location>
        <begin position="158"/>
        <end position="200"/>
    </location>
</feature>
<feature type="compositionally biased region" description="Low complexity" evidence="1">
    <location>
        <begin position="16"/>
        <end position="27"/>
    </location>
</feature>
<sequence length="212" mass="20359">MAAAVAAARAAELAVQSRPAAGTPSKKGSGGGGPGGGGGGGGGAGSPRTLASLAAYSGLVGTAAVVLGKAAGVDLWSAFRWAPDDLALACAIMVPLQLLNAALLLPSYSSWRLPTLANLEAMEAGLKREAEQKQALATGPQAAPSAAPAAAHAAAALGAAAAPPAPEAEPSTPRGAVPAASWGSGSSADGDDEDDKLPFGLSGVRDALHLAQ</sequence>
<keyword evidence="3" id="KW-1185">Reference proteome</keyword>
<dbReference type="AlphaFoldDB" id="A0A2J8A675"/>
<gene>
    <name evidence="2" type="ORF">TSOC_005466</name>
</gene>
<comment type="caution">
    <text evidence="2">The sequence shown here is derived from an EMBL/GenBank/DDBJ whole genome shotgun (WGS) entry which is preliminary data.</text>
</comment>
<feature type="non-terminal residue" evidence="2">
    <location>
        <position position="212"/>
    </location>
</feature>
<evidence type="ECO:0000313" key="2">
    <source>
        <dbReference type="EMBL" id="PNH08029.1"/>
    </source>
</evidence>
<dbReference type="OrthoDB" id="546168at2759"/>
<feature type="compositionally biased region" description="Low complexity" evidence="1">
    <location>
        <begin position="158"/>
        <end position="188"/>
    </location>
</feature>